<keyword evidence="2 7" id="KW-0245">EGF-like domain</keyword>
<keyword evidence="5" id="KW-0472">Membrane</keyword>
<dbReference type="CDD" id="cd00054">
    <property type="entry name" value="EGF_CA"/>
    <property type="match status" value="1"/>
</dbReference>
<feature type="domain" description="EGF-like" evidence="9">
    <location>
        <begin position="433"/>
        <end position="470"/>
    </location>
</feature>
<keyword evidence="6" id="KW-1015">Disulfide bond</keyword>
<dbReference type="FunFam" id="2.10.25.10:FF:000015">
    <property type="entry name" value="neurexin-1 isoform X1"/>
    <property type="match status" value="1"/>
</dbReference>
<dbReference type="Pfam" id="PF02210">
    <property type="entry name" value="Laminin_G_2"/>
    <property type="match status" value="2"/>
</dbReference>
<dbReference type="SMART" id="SM00282">
    <property type="entry name" value="LamG"/>
    <property type="match status" value="2"/>
</dbReference>
<comment type="caution">
    <text evidence="7">Lacks conserved residue(s) required for the propagation of feature annotation.</text>
</comment>
<dbReference type="Gene3D" id="2.10.25.10">
    <property type="entry name" value="Laminin"/>
    <property type="match status" value="1"/>
</dbReference>
<evidence type="ECO:0000259" key="9">
    <source>
        <dbReference type="PROSITE" id="PS50026"/>
    </source>
</evidence>
<comment type="caution">
    <text evidence="10">The sequence shown here is derived from an EMBL/GenBank/DDBJ whole genome shotgun (WGS) entry which is preliminary data.</text>
</comment>
<evidence type="ECO:0000256" key="1">
    <source>
        <dbReference type="ARBA" id="ARBA00004370"/>
    </source>
</evidence>
<dbReference type="InterPro" id="IPR050372">
    <property type="entry name" value="Neurexin-related_CASP"/>
</dbReference>
<dbReference type="SUPFAM" id="SSF49899">
    <property type="entry name" value="Concanavalin A-like lectins/glucanases"/>
    <property type="match status" value="3"/>
</dbReference>
<dbReference type="Proteomes" id="UP001153269">
    <property type="component" value="Unassembled WGS sequence"/>
</dbReference>
<evidence type="ECO:0000259" key="8">
    <source>
        <dbReference type="PROSITE" id="PS50025"/>
    </source>
</evidence>
<dbReference type="CDD" id="cd00110">
    <property type="entry name" value="LamG"/>
    <property type="match status" value="2"/>
</dbReference>
<evidence type="ECO:0000256" key="5">
    <source>
        <dbReference type="ARBA" id="ARBA00023136"/>
    </source>
</evidence>
<evidence type="ECO:0000313" key="10">
    <source>
        <dbReference type="EMBL" id="CAB1447559.1"/>
    </source>
</evidence>
<accession>A0A9N7VDR5</accession>
<evidence type="ECO:0000256" key="7">
    <source>
        <dbReference type="PROSITE-ProRule" id="PRU00076"/>
    </source>
</evidence>
<proteinExistence type="predicted"/>
<dbReference type="EMBL" id="CADEAL010003951">
    <property type="protein sequence ID" value="CAB1447559.1"/>
    <property type="molecule type" value="Genomic_DNA"/>
</dbReference>
<keyword evidence="3" id="KW-0812">Transmembrane</keyword>
<dbReference type="SUPFAM" id="SSF57196">
    <property type="entry name" value="EGF/Laminin"/>
    <property type="match status" value="1"/>
</dbReference>
<dbReference type="FunFam" id="2.60.120.200:FF:000004">
    <property type="entry name" value="neurexin-1 isoform X1"/>
    <property type="match status" value="1"/>
</dbReference>
<dbReference type="PANTHER" id="PTHR15036:SF48">
    <property type="entry name" value="NEUREXIN-3B"/>
    <property type="match status" value="1"/>
</dbReference>
<evidence type="ECO:0000256" key="4">
    <source>
        <dbReference type="ARBA" id="ARBA00022989"/>
    </source>
</evidence>
<evidence type="ECO:0000256" key="2">
    <source>
        <dbReference type="ARBA" id="ARBA00022536"/>
    </source>
</evidence>
<evidence type="ECO:0000313" key="11">
    <source>
        <dbReference type="Proteomes" id="UP001153269"/>
    </source>
</evidence>
<dbReference type="Gene3D" id="2.60.120.200">
    <property type="match status" value="2"/>
</dbReference>
<keyword evidence="4" id="KW-1133">Transmembrane helix</keyword>
<gene>
    <name evidence="10" type="ORF">PLEPLA_LOCUS35242</name>
</gene>
<keyword evidence="11" id="KW-1185">Reference proteome</keyword>
<dbReference type="InterPro" id="IPR000742">
    <property type="entry name" value="EGF"/>
</dbReference>
<name>A0A9N7VDR5_PLEPL</name>
<dbReference type="PANTHER" id="PTHR15036">
    <property type="entry name" value="PIKACHURIN-LIKE PROTEIN"/>
    <property type="match status" value="1"/>
</dbReference>
<organism evidence="10 11">
    <name type="scientific">Pleuronectes platessa</name>
    <name type="common">European plaice</name>
    <dbReference type="NCBI Taxonomy" id="8262"/>
    <lineage>
        <taxon>Eukaryota</taxon>
        <taxon>Metazoa</taxon>
        <taxon>Chordata</taxon>
        <taxon>Craniata</taxon>
        <taxon>Vertebrata</taxon>
        <taxon>Euteleostomi</taxon>
        <taxon>Actinopterygii</taxon>
        <taxon>Neopterygii</taxon>
        <taxon>Teleostei</taxon>
        <taxon>Neoteleostei</taxon>
        <taxon>Acanthomorphata</taxon>
        <taxon>Carangaria</taxon>
        <taxon>Pleuronectiformes</taxon>
        <taxon>Pleuronectoidei</taxon>
        <taxon>Pleuronectidae</taxon>
        <taxon>Pleuronectes</taxon>
    </lineage>
</organism>
<dbReference type="PROSITE" id="PS50026">
    <property type="entry name" value="EGF_3"/>
    <property type="match status" value="1"/>
</dbReference>
<sequence length="497" mass="54585">MGTTRLWGHAHLQPQHFPGMQPNGESSILSYDGSMYMKVVMPSVMHTEAEDVSLRFMSQRAFGLLMAATSRESADTLRLELDSGRVKLTVNLVTLGLAGISHAVFKDGTHPFKGPEPAAHLANSPMPQHPARLQTVTWVVHLSKGPEVLYAGQKLNDNDWHSVRVVRRGKNFTLTVDNDMAEGQMAGDHTRLEFNNVETGILTERRFVSSAPSSFIGHLQGLKFNGMQYIDMCKNGDIDFCELNARFGMRFIIADPVTFKTKGSYLGLATLQAYTTMHLFFQFKTTSPDGFIVFNSGDGNDFIAVELVKGFIHYVFNLGNGPSLLKGNSDNPLNDNQWHNVVITRDLANTHTLKVDSKSVTQNVDGAKNLDLKGDLFIGGLGPNMYQNLPKLVVSREGFQGCLASMDLNGRLPDLINDALFRSGQIERGCEGPSTTCQEDSCANMGVCIQQWENFTCDCSMTSYTGTNCNDQRVVIPMTTGDFPSVITVGGLSFSGL</sequence>
<feature type="domain" description="Laminin G" evidence="8">
    <location>
        <begin position="255"/>
        <end position="430"/>
    </location>
</feature>
<reference evidence="10" key="1">
    <citation type="submission" date="2020-03" db="EMBL/GenBank/DDBJ databases">
        <authorList>
            <person name="Weist P."/>
        </authorList>
    </citation>
    <scope>NUCLEOTIDE SEQUENCE</scope>
</reference>
<dbReference type="GO" id="GO:0016020">
    <property type="term" value="C:membrane"/>
    <property type="evidence" value="ECO:0007669"/>
    <property type="project" value="UniProtKB-SubCell"/>
</dbReference>
<dbReference type="AlphaFoldDB" id="A0A9N7VDR5"/>
<comment type="subcellular location">
    <subcellularLocation>
        <location evidence="1">Membrane</location>
    </subcellularLocation>
</comment>
<dbReference type="InterPro" id="IPR001791">
    <property type="entry name" value="Laminin_G"/>
</dbReference>
<evidence type="ECO:0000256" key="6">
    <source>
        <dbReference type="ARBA" id="ARBA00023157"/>
    </source>
</evidence>
<evidence type="ECO:0000256" key="3">
    <source>
        <dbReference type="ARBA" id="ARBA00022692"/>
    </source>
</evidence>
<feature type="domain" description="Laminin G" evidence="8">
    <location>
        <begin position="28"/>
        <end position="241"/>
    </location>
</feature>
<protein>
    <submittedName>
        <fullName evidence="10">Uncharacterized protein</fullName>
    </submittedName>
</protein>
<dbReference type="PROSITE" id="PS50025">
    <property type="entry name" value="LAM_G_DOMAIN"/>
    <property type="match status" value="2"/>
</dbReference>
<dbReference type="InterPro" id="IPR013320">
    <property type="entry name" value="ConA-like_dom_sf"/>
</dbReference>